<evidence type="ECO:0000256" key="2">
    <source>
        <dbReference type="ARBA" id="ARBA00004922"/>
    </source>
</evidence>
<keyword evidence="6 10" id="KW-1133">Transmembrane helix</keyword>
<dbReference type="STRING" id="1314674.A0A0D7BNH6"/>
<evidence type="ECO:0000256" key="10">
    <source>
        <dbReference type="RuleBase" id="RU365067"/>
    </source>
</evidence>
<protein>
    <recommendedName>
        <fullName evidence="8 10">Man(5)GlcNAc(2)-PP-dolichol translocation protein RFT1</fullName>
    </recommendedName>
</protein>
<feature type="transmembrane region" description="Helical" evidence="10">
    <location>
        <begin position="406"/>
        <end position="425"/>
    </location>
</feature>
<comment type="similarity">
    <text evidence="3 10">Belongs to the RFT1 family.</text>
</comment>
<evidence type="ECO:0000256" key="4">
    <source>
        <dbReference type="ARBA" id="ARBA00022692"/>
    </source>
</evidence>
<proteinExistence type="inferred from homology"/>
<comment type="subcellular location">
    <subcellularLocation>
        <location evidence="1 10">Endoplasmic reticulum membrane</location>
        <topology evidence="1 10">Multi-pass membrane protein</topology>
    </subcellularLocation>
</comment>
<feature type="transmembrane region" description="Helical" evidence="10">
    <location>
        <begin position="100"/>
        <end position="122"/>
    </location>
</feature>
<feature type="transmembrane region" description="Helical" evidence="10">
    <location>
        <begin position="337"/>
        <end position="355"/>
    </location>
</feature>
<evidence type="ECO:0000256" key="8">
    <source>
        <dbReference type="ARBA" id="ARBA00044793"/>
    </source>
</evidence>
<keyword evidence="4 10" id="KW-0812">Transmembrane</keyword>
<dbReference type="GO" id="GO:0005789">
    <property type="term" value="C:endoplasmic reticulum membrane"/>
    <property type="evidence" value="ECO:0007669"/>
    <property type="project" value="UniProtKB-SubCell"/>
</dbReference>
<gene>
    <name evidence="12" type="ORF">CYLTODRAFT_486713</name>
</gene>
<evidence type="ECO:0000256" key="5">
    <source>
        <dbReference type="ARBA" id="ARBA00022824"/>
    </source>
</evidence>
<feature type="transmembrane region" description="Helical" evidence="10">
    <location>
        <begin position="375"/>
        <end position="394"/>
    </location>
</feature>
<evidence type="ECO:0000256" key="6">
    <source>
        <dbReference type="ARBA" id="ARBA00022989"/>
    </source>
</evidence>
<feature type="transmembrane region" description="Helical" evidence="10">
    <location>
        <begin position="201"/>
        <end position="222"/>
    </location>
</feature>
<dbReference type="Proteomes" id="UP000054007">
    <property type="component" value="Unassembled WGS sequence"/>
</dbReference>
<name>A0A0D7BNH6_9AGAR</name>
<dbReference type="Pfam" id="PF04506">
    <property type="entry name" value="Rft-1"/>
    <property type="match status" value="1"/>
</dbReference>
<dbReference type="GO" id="GO:0006488">
    <property type="term" value="P:dolichol-linked oligosaccharide biosynthetic process"/>
    <property type="evidence" value="ECO:0007669"/>
    <property type="project" value="InterPro"/>
</dbReference>
<dbReference type="AlphaFoldDB" id="A0A0D7BNH6"/>
<evidence type="ECO:0000256" key="9">
    <source>
        <dbReference type="ARBA" id="ARBA00045912"/>
    </source>
</evidence>
<dbReference type="PANTHER" id="PTHR13117">
    <property type="entry name" value="ENDOPLASMIC RETICULUM MULTISPAN TRANSMEMBRANE PROTEIN-RELATED"/>
    <property type="match status" value="1"/>
</dbReference>
<keyword evidence="10" id="KW-0813">Transport</keyword>
<comment type="function">
    <text evidence="9 10">Intramembrane glycolipid transporter that operates in the biosynthetic pathway of dolichol-linked oligosaccharides, the glycan precursors employed in protein asparagine (N)-glycosylation. The sequential addition of sugars to dolichol pyrophosphate produces dolichol-linked oligosaccharides containing fourteen sugars, including two GlcNAcs, nine mannoses and three glucoses. Once assembled, the oligosaccharide is transferred from the lipid to nascent proteins by oligosaccharyltransferases. The assembly of dolichol-linked oligosaccharides begins on the cytosolic side of the endoplasmic reticulum membrane and finishes in its lumen. RFT1 could mediate the translocation of the cytosolically oriented intermediate DolPP-GlcNAc2Man5, produced by ALG11, into the ER lumen where dolichol-linked oligosaccharides assembly continues. However, the intramembrane lipid transporter activity could not be confirmed in vitro.</text>
</comment>
<feature type="transmembrane region" description="Helical" evidence="10">
    <location>
        <begin position="134"/>
        <end position="151"/>
    </location>
</feature>
<dbReference type="InterPro" id="IPR007594">
    <property type="entry name" value="RFT1"/>
</dbReference>
<reference evidence="12 13" key="1">
    <citation type="journal article" date="2015" name="Fungal Genet. Biol.">
        <title>Evolution of novel wood decay mechanisms in Agaricales revealed by the genome sequences of Fistulina hepatica and Cylindrobasidium torrendii.</title>
        <authorList>
            <person name="Floudas D."/>
            <person name="Held B.W."/>
            <person name="Riley R."/>
            <person name="Nagy L.G."/>
            <person name="Koehler G."/>
            <person name="Ransdell A.S."/>
            <person name="Younus H."/>
            <person name="Chow J."/>
            <person name="Chiniquy J."/>
            <person name="Lipzen A."/>
            <person name="Tritt A."/>
            <person name="Sun H."/>
            <person name="Haridas S."/>
            <person name="LaButti K."/>
            <person name="Ohm R.A."/>
            <person name="Kues U."/>
            <person name="Blanchette R.A."/>
            <person name="Grigoriev I.V."/>
            <person name="Minto R.E."/>
            <person name="Hibbett D.S."/>
        </authorList>
    </citation>
    <scope>NUCLEOTIDE SEQUENCE [LARGE SCALE GENOMIC DNA]</scope>
    <source>
        <strain evidence="12 13">FP15055 ss-10</strain>
    </source>
</reference>
<evidence type="ECO:0000313" key="12">
    <source>
        <dbReference type="EMBL" id="KIY72123.1"/>
    </source>
</evidence>
<dbReference type="PANTHER" id="PTHR13117:SF5">
    <property type="entry name" value="PROTEIN RFT1 HOMOLOG"/>
    <property type="match status" value="1"/>
</dbReference>
<evidence type="ECO:0000256" key="3">
    <source>
        <dbReference type="ARBA" id="ARBA00010288"/>
    </source>
</evidence>
<sequence>MVKPKQYVEAHHEPKPASASQSPNQPSFLSALPLIFLQLGSRLFSFALNQALLRIATPSAFGTATIQFELLLNTILFLSREGVRTALLRVDSSTSSRSTANVAFVPFFLGCPIALGAAYTYVSSAADETRAQPFFMEAVALYVVGALVELLKEPMHIAIMTGLDTRIRLRAEGIAVVGRSVVTLLVMYTDPLKDSPTQNRALLAFALGQAFYAVCVEVIYLLHYGAAYLYPRKPELNKDGKAEAFFDSKVIRLSASVTFQSLVKHFLTEGDKLLLSWFTSLEDQGGYAIALNYGSLIARIILQPLEETSRSIFSGLVAAKDQAGALHHLTTFLSSQVPISLILPIFGPPFIPLAAQLLLPPQYLMTSAPEVLAAWMWYIPILALNGQLEAFMASTANEKAMNRQSVAMAVFSAIYISSAVVAYRMDLGDASLVYANMLNLTIRIVYALVWTREYSRGAFSWKSLLPGKSDIAVLVSSGVLVRLLGNKLGVLEVISRTGKRAFLERPVLLHVGIGGVVGVLSLGYITRRIWRSKLGRVKQE</sequence>
<organism evidence="12 13">
    <name type="scientific">Cylindrobasidium torrendii FP15055 ss-10</name>
    <dbReference type="NCBI Taxonomy" id="1314674"/>
    <lineage>
        <taxon>Eukaryota</taxon>
        <taxon>Fungi</taxon>
        <taxon>Dikarya</taxon>
        <taxon>Basidiomycota</taxon>
        <taxon>Agaricomycotina</taxon>
        <taxon>Agaricomycetes</taxon>
        <taxon>Agaricomycetidae</taxon>
        <taxon>Agaricales</taxon>
        <taxon>Marasmiineae</taxon>
        <taxon>Physalacriaceae</taxon>
        <taxon>Cylindrobasidium</taxon>
    </lineage>
</organism>
<keyword evidence="7 10" id="KW-0472">Membrane</keyword>
<feature type="compositionally biased region" description="Basic and acidic residues" evidence="11">
    <location>
        <begin position="1"/>
        <end position="15"/>
    </location>
</feature>
<evidence type="ECO:0000256" key="11">
    <source>
        <dbReference type="SAM" id="MobiDB-lite"/>
    </source>
</evidence>
<dbReference type="EMBL" id="KN880447">
    <property type="protein sequence ID" value="KIY72123.1"/>
    <property type="molecule type" value="Genomic_DNA"/>
</dbReference>
<comment type="caution">
    <text evidence="10">Lacks conserved residue(s) required for the propagation of feature annotation.</text>
</comment>
<feature type="transmembrane region" description="Helical" evidence="10">
    <location>
        <begin position="507"/>
        <end position="526"/>
    </location>
</feature>
<dbReference type="GO" id="GO:0034203">
    <property type="term" value="P:glycolipid translocation"/>
    <property type="evidence" value="ECO:0007669"/>
    <property type="project" value="TreeGrafter"/>
</dbReference>
<accession>A0A0D7BNH6</accession>
<feature type="region of interest" description="Disordered" evidence="11">
    <location>
        <begin position="1"/>
        <end position="24"/>
    </location>
</feature>
<keyword evidence="5 10" id="KW-0256">Endoplasmic reticulum</keyword>
<evidence type="ECO:0000256" key="1">
    <source>
        <dbReference type="ARBA" id="ARBA00004477"/>
    </source>
</evidence>
<dbReference type="OrthoDB" id="9979195at2759"/>
<keyword evidence="13" id="KW-1185">Reference proteome</keyword>
<feature type="transmembrane region" description="Helical" evidence="10">
    <location>
        <begin position="171"/>
        <end position="189"/>
    </location>
</feature>
<evidence type="ECO:0000256" key="7">
    <source>
        <dbReference type="ARBA" id="ARBA00023136"/>
    </source>
</evidence>
<comment type="pathway">
    <text evidence="2">Protein modification; protein glycosylation.</text>
</comment>
<evidence type="ECO:0000313" key="13">
    <source>
        <dbReference type="Proteomes" id="UP000054007"/>
    </source>
</evidence>